<accession>A0ABR6YVV4</accession>
<dbReference type="InterPro" id="IPR051327">
    <property type="entry name" value="MATE_MepA_subfamily"/>
</dbReference>
<comment type="subcellular location">
    <subcellularLocation>
        <location evidence="1">Cell membrane</location>
        <topology evidence="1">Multi-pass membrane protein</topology>
    </subcellularLocation>
</comment>
<evidence type="ECO:0000313" key="9">
    <source>
        <dbReference type="Proteomes" id="UP000622405"/>
    </source>
</evidence>
<sequence length="602" mass="64522">MRCNSGGTTLKEINGNQAIFKRSGVLLRRRFFSYLLPTIMMNAALSLGIIVDGIIVGNLLGTAAFAAVNICAPITFLFSAVYALIGIGGSIVVAHCKGRMDHDGANLNFTLALAGLLVISVLFATVGTLLAAPIAVLLSGGSALEPLVKDFFAVLVLGAPVLITVPGLVYFIRTDSHPKLAANILIIANVVNLLLDLLFMGVFNMGIGGAALATVTGYLVGAGVCGFYFVSPKRSLKLVGPLKKDLKKFGSIFLSGMPLALTGITYFIRNLSINTILIANVGPLGVATFGVCMNMLSATTIVIGGTAQTIIPVVGCTYGEKDYRGIASIIKTAVVTVTALCGTLMLIFVLFPLPVAGLFGISGDPQTLTTIAAAIRLFSLSLPFFGINFLLICYFQTVNRSGFSAAITVFKNLIIVLPLILILAHLFGEMGIWMAFVISETVTLTLVLGMTGIIKKRSQLDLIPILLLEKTDTRLLDVTISNSTRDATGISQRMMEFCRENGIDAKRTNRVGVIVEELSVNIIEHGFKDQQAHAIDIRLSIMDSELVLRFRDDGEPFNPVAYLSALGTDKTDKTLGLYLVQEMTSDFKYSYVLNFNNIMISM</sequence>
<evidence type="ECO:0000256" key="5">
    <source>
        <dbReference type="ARBA" id="ARBA00023136"/>
    </source>
</evidence>
<keyword evidence="2" id="KW-1003">Cell membrane</keyword>
<feature type="transmembrane region" description="Helical" evidence="6">
    <location>
        <begin position="31"/>
        <end position="51"/>
    </location>
</feature>
<evidence type="ECO:0000256" key="1">
    <source>
        <dbReference type="ARBA" id="ARBA00004651"/>
    </source>
</evidence>
<dbReference type="Gene3D" id="3.30.565.10">
    <property type="entry name" value="Histidine kinase-like ATPase, C-terminal domain"/>
    <property type="match status" value="1"/>
</dbReference>
<keyword evidence="5 6" id="KW-0472">Membrane</keyword>
<gene>
    <name evidence="8" type="ORF">GH811_06850</name>
</gene>
<evidence type="ECO:0000256" key="3">
    <source>
        <dbReference type="ARBA" id="ARBA00022692"/>
    </source>
</evidence>
<feature type="transmembrane region" description="Helical" evidence="6">
    <location>
        <begin position="402"/>
        <end position="426"/>
    </location>
</feature>
<feature type="transmembrane region" description="Helical" evidence="6">
    <location>
        <begin position="371"/>
        <end position="395"/>
    </location>
</feature>
<dbReference type="SUPFAM" id="SSF55874">
    <property type="entry name" value="ATPase domain of HSP90 chaperone/DNA topoisomerase II/histidine kinase"/>
    <property type="match status" value="1"/>
</dbReference>
<evidence type="ECO:0000256" key="6">
    <source>
        <dbReference type="SAM" id="Phobius"/>
    </source>
</evidence>
<keyword evidence="4 6" id="KW-1133">Transmembrane helix</keyword>
<reference evidence="8 9" key="1">
    <citation type="journal article" date="2020" name="mSystems">
        <title>Defining Genomic and Predicted Metabolic Features of the Acetobacterium Genus.</title>
        <authorList>
            <person name="Ross D.E."/>
            <person name="Marshall C.W."/>
            <person name="Gulliver D."/>
            <person name="May H.D."/>
            <person name="Norman R.S."/>
        </authorList>
    </citation>
    <scope>NUCLEOTIDE SEQUENCE [LARGE SCALE GENOMIC DNA]</scope>
    <source>
        <strain evidence="8 9">DSM 4132</strain>
    </source>
</reference>
<feature type="transmembrane region" description="Helical" evidence="6">
    <location>
        <begin position="288"/>
        <end position="314"/>
    </location>
</feature>
<comment type="caution">
    <text evidence="8">The sequence shown here is derived from an EMBL/GenBank/DDBJ whole genome shotgun (WGS) entry which is preliminary data.</text>
</comment>
<dbReference type="PANTHER" id="PTHR43823">
    <property type="entry name" value="SPORULATION PROTEIN YKVU"/>
    <property type="match status" value="1"/>
</dbReference>
<feature type="domain" description="Histidine kinase/HSP90-like ATPase" evidence="7">
    <location>
        <begin position="485"/>
        <end position="589"/>
    </location>
</feature>
<evidence type="ECO:0000256" key="2">
    <source>
        <dbReference type="ARBA" id="ARBA00022475"/>
    </source>
</evidence>
<protein>
    <recommendedName>
        <fullName evidence="7">Histidine kinase/HSP90-like ATPase domain-containing protein</fullName>
    </recommendedName>
</protein>
<feature type="transmembrane region" description="Helical" evidence="6">
    <location>
        <begin position="184"/>
        <end position="203"/>
    </location>
</feature>
<feature type="transmembrane region" description="Helical" evidence="6">
    <location>
        <begin position="151"/>
        <end position="172"/>
    </location>
</feature>
<name>A0ABR6YVV4_9FIRM</name>
<dbReference type="Pfam" id="PF01554">
    <property type="entry name" value="MatE"/>
    <property type="match status" value="2"/>
</dbReference>
<feature type="transmembrane region" description="Helical" evidence="6">
    <location>
        <begin position="251"/>
        <end position="268"/>
    </location>
</feature>
<dbReference type="EMBL" id="WJBE01000005">
    <property type="protein sequence ID" value="MBC3899330.1"/>
    <property type="molecule type" value="Genomic_DNA"/>
</dbReference>
<dbReference type="Proteomes" id="UP000622405">
    <property type="component" value="Unassembled WGS sequence"/>
</dbReference>
<proteinExistence type="predicted"/>
<evidence type="ECO:0000259" key="7">
    <source>
        <dbReference type="Pfam" id="PF13581"/>
    </source>
</evidence>
<feature type="transmembrane region" description="Helical" evidence="6">
    <location>
        <begin position="432"/>
        <end position="454"/>
    </location>
</feature>
<keyword evidence="3 6" id="KW-0812">Transmembrane</keyword>
<feature type="transmembrane region" description="Helical" evidence="6">
    <location>
        <begin position="209"/>
        <end position="230"/>
    </location>
</feature>
<dbReference type="CDD" id="cd16936">
    <property type="entry name" value="HATPase_RsbW-like"/>
    <property type="match status" value="1"/>
</dbReference>
<dbReference type="InterPro" id="IPR003594">
    <property type="entry name" value="HATPase_dom"/>
</dbReference>
<organism evidence="8 9">
    <name type="scientific">Acetobacterium malicum</name>
    <dbReference type="NCBI Taxonomy" id="52692"/>
    <lineage>
        <taxon>Bacteria</taxon>
        <taxon>Bacillati</taxon>
        <taxon>Bacillota</taxon>
        <taxon>Clostridia</taxon>
        <taxon>Eubacteriales</taxon>
        <taxon>Eubacteriaceae</taxon>
        <taxon>Acetobacterium</taxon>
    </lineage>
</organism>
<dbReference type="Pfam" id="PF13581">
    <property type="entry name" value="HATPase_c_2"/>
    <property type="match status" value="1"/>
</dbReference>
<dbReference type="PANTHER" id="PTHR43823:SF3">
    <property type="entry name" value="MULTIDRUG EXPORT PROTEIN MEPA"/>
    <property type="match status" value="1"/>
</dbReference>
<dbReference type="InterPro" id="IPR002528">
    <property type="entry name" value="MATE_fam"/>
</dbReference>
<feature type="transmembrane region" description="Helical" evidence="6">
    <location>
        <begin position="326"/>
        <end position="351"/>
    </location>
</feature>
<dbReference type="InterPro" id="IPR036890">
    <property type="entry name" value="HATPase_C_sf"/>
</dbReference>
<feature type="transmembrane region" description="Helical" evidence="6">
    <location>
        <begin position="106"/>
        <end position="139"/>
    </location>
</feature>
<keyword evidence="9" id="KW-1185">Reference proteome</keyword>
<evidence type="ECO:0000256" key="4">
    <source>
        <dbReference type="ARBA" id="ARBA00022989"/>
    </source>
</evidence>
<feature type="transmembrane region" description="Helical" evidence="6">
    <location>
        <begin position="63"/>
        <end position="94"/>
    </location>
</feature>
<evidence type="ECO:0000313" key="8">
    <source>
        <dbReference type="EMBL" id="MBC3899330.1"/>
    </source>
</evidence>